<dbReference type="InterPro" id="IPR001170">
    <property type="entry name" value="ANPR/GUC"/>
</dbReference>
<evidence type="ECO:0000256" key="8">
    <source>
        <dbReference type="ARBA" id="ARBA00023136"/>
    </source>
</evidence>
<keyword evidence="10" id="KW-0325">Glycoprotein</keyword>
<dbReference type="Gene3D" id="3.40.50.2300">
    <property type="match status" value="1"/>
</dbReference>
<evidence type="ECO:0000313" key="14">
    <source>
        <dbReference type="EMBL" id="KAK2148021.1"/>
    </source>
</evidence>
<organism evidence="14 15">
    <name type="scientific">Paralvinella palmiformis</name>
    <dbReference type="NCBI Taxonomy" id="53620"/>
    <lineage>
        <taxon>Eukaryota</taxon>
        <taxon>Metazoa</taxon>
        <taxon>Spiralia</taxon>
        <taxon>Lophotrochozoa</taxon>
        <taxon>Annelida</taxon>
        <taxon>Polychaeta</taxon>
        <taxon>Sedentaria</taxon>
        <taxon>Canalipalpata</taxon>
        <taxon>Terebellida</taxon>
        <taxon>Terebelliformia</taxon>
        <taxon>Alvinellidae</taxon>
        <taxon>Paralvinella</taxon>
    </lineage>
</organism>
<dbReference type="Pfam" id="PF07714">
    <property type="entry name" value="PK_Tyr_Ser-Thr"/>
    <property type="match status" value="1"/>
</dbReference>
<evidence type="ECO:0000256" key="6">
    <source>
        <dbReference type="ARBA" id="ARBA00022989"/>
    </source>
</evidence>
<dbReference type="GO" id="GO:0007168">
    <property type="term" value="P:receptor guanylyl cyclase signaling pathway"/>
    <property type="evidence" value="ECO:0007669"/>
    <property type="project" value="TreeGrafter"/>
</dbReference>
<proteinExistence type="predicted"/>
<evidence type="ECO:0000256" key="10">
    <source>
        <dbReference type="ARBA" id="ARBA00023180"/>
    </source>
</evidence>
<keyword evidence="5" id="KW-0547">Nucleotide-binding</keyword>
<dbReference type="GO" id="GO:0005524">
    <property type="term" value="F:ATP binding"/>
    <property type="evidence" value="ECO:0007669"/>
    <property type="project" value="InterPro"/>
</dbReference>
<evidence type="ECO:0000256" key="1">
    <source>
        <dbReference type="ARBA" id="ARBA00004479"/>
    </source>
</evidence>
<dbReference type="EMBL" id="JAODUP010000521">
    <property type="protein sequence ID" value="KAK2148021.1"/>
    <property type="molecule type" value="Genomic_DNA"/>
</dbReference>
<dbReference type="Pfam" id="PF01094">
    <property type="entry name" value="ANF_receptor"/>
    <property type="match status" value="1"/>
</dbReference>
<keyword evidence="12" id="KW-0141">cGMP biosynthesis</keyword>
<dbReference type="InterPro" id="IPR001828">
    <property type="entry name" value="ANF_lig-bd_rcpt"/>
</dbReference>
<keyword evidence="4" id="KW-0732">Signal</keyword>
<dbReference type="InterPro" id="IPR001245">
    <property type="entry name" value="Ser-Thr/Tyr_kinase_cat_dom"/>
</dbReference>
<keyword evidence="6" id="KW-1133">Transmembrane helix</keyword>
<dbReference type="PRINTS" id="PR00255">
    <property type="entry name" value="NATPEPTIDER"/>
</dbReference>
<comment type="subcellular location">
    <subcellularLocation>
        <location evidence="1">Membrane</location>
        <topology evidence="1">Single-pass type I membrane protein</topology>
    </subcellularLocation>
</comment>
<evidence type="ECO:0000256" key="2">
    <source>
        <dbReference type="ARBA" id="ARBA00012202"/>
    </source>
</evidence>
<evidence type="ECO:0000256" key="12">
    <source>
        <dbReference type="ARBA" id="ARBA00023293"/>
    </source>
</evidence>
<dbReference type="Proteomes" id="UP001208570">
    <property type="component" value="Unassembled WGS sequence"/>
</dbReference>
<dbReference type="SUPFAM" id="SSF56112">
    <property type="entry name" value="Protein kinase-like (PK-like)"/>
    <property type="match status" value="1"/>
</dbReference>
<keyword evidence="7" id="KW-0342">GTP-binding</keyword>
<evidence type="ECO:0000256" key="9">
    <source>
        <dbReference type="ARBA" id="ARBA00023170"/>
    </source>
</evidence>
<keyword evidence="3" id="KW-0812">Transmembrane</keyword>
<accession>A0AAD9J7P6</accession>
<keyword evidence="9" id="KW-0675">Receptor</keyword>
<feature type="domain" description="Protein kinase" evidence="13">
    <location>
        <begin position="110"/>
        <end position="465"/>
    </location>
</feature>
<dbReference type="PANTHER" id="PTHR11920:SF501">
    <property type="entry name" value="GUANYLATE CYCLASE 32E"/>
    <property type="match status" value="1"/>
</dbReference>
<dbReference type="GO" id="GO:0005525">
    <property type="term" value="F:GTP binding"/>
    <property type="evidence" value="ECO:0007669"/>
    <property type="project" value="UniProtKB-KW"/>
</dbReference>
<keyword evidence="8" id="KW-0472">Membrane</keyword>
<dbReference type="InterPro" id="IPR011009">
    <property type="entry name" value="Kinase-like_dom_sf"/>
</dbReference>
<dbReference type="GO" id="GO:0004016">
    <property type="term" value="F:adenylate cyclase activity"/>
    <property type="evidence" value="ECO:0007669"/>
    <property type="project" value="TreeGrafter"/>
</dbReference>
<evidence type="ECO:0000256" key="7">
    <source>
        <dbReference type="ARBA" id="ARBA00023134"/>
    </source>
</evidence>
<dbReference type="SUPFAM" id="SSF53822">
    <property type="entry name" value="Periplasmic binding protein-like I"/>
    <property type="match status" value="1"/>
</dbReference>
<evidence type="ECO:0000313" key="15">
    <source>
        <dbReference type="Proteomes" id="UP001208570"/>
    </source>
</evidence>
<dbReference type="GO" id="GO:0001653">
    <property type="term" value="F:peptide receptor activity"/>
    <property type="evidence" value="ECO:0007669"/>
    <property type="project" value="TreeGrafter"/>
</dbReference>
<dbReference type="InterPro" id="IPR000719">
    <property type="entry name" value="Prot_kinase_dom"/>
</dbReference>
<dbReference type="InterPro" id="IPR050401">
    <property type="entry name" value="Cyclic_nucleotide_synthase"/>
</dbReference>
<dbReference type="GO" id="GO:0005886">
    <property type="term" value="C:plasma membrane"/>
    <property type="evidence" value="ECO:0007669"/>
    <property type="project" value="TreeGrafter"/>
</dbReference>
<evidence type="ECO:0000259" key="13">
    <source>
        <dbReference type="PROSITE" id="PS50011"/>
    </source>
</evidence>
<dbReference type="PROSITE" id="PS50011">
    <property type="entry name" value="PROTEIN_KINASE_DOM"/>
    <property type="match status" value="1"/>
</dbReference>
<evidence type="ECO:0000256" key="11">
    <source>
        <dbReference type="ARBA" id="ARBA00023239"/>
    </source>
</evidence>
<sequence length="465" mass="53392">MATSTDKLTILILFGLAMARGVHFRLGLTTHTPSIPYAGAAVSLAIDRARDEGLLTGHTFSIPYHIDSCRDQSTGMSNAKELVEVEKMINVTVSEAMTFDETLTTEEIRFDLRRLKGRARTEEMGMINDEYVYISYGMVPTTKNEQPWLINYEERVLSDDEIRSKKRVFDKFKQLTFAVGMTEAYREEGLLNLTKRLFKPPWQITANSNDQFIRDFAMFLTDSIYLYLMILEEILAEGRNYSDGRLFQQKAKNKDFLGLTGRVRLDKNADRNPDYWFWHCPPDKAKCEPYASVSSADQSFQQLTQPYWEHLTIGRHRIYLNVVIKHRKCRSCDISVSSVGSGSSYRGYNQKTTTARKSTFVDDLKVNHSQIMFSKAAQGSVNRWVLKVSGFGLVKFKEGAKENEESEFKRHERLLWTAPELLRLSRDDRPLNGTQKGDVYSFGVILQEVIYRMAPFFDIATPKGN</sequence>
<name>A0AAD9J7P6_9ANNE</name>
<dbReference type="AlphaFoldDB" id="A0AAD9J7P6"/>
<evidence type="ECO:0000256" key="4">
    <source>
        <dbReference type="ARBA" id="ARBA00022729"/>
    </source>
</evidence>
<dbReference type="InterPro" id="IPR028082">
    <property type="entry name" value="Peripla_BP_I"/>
</dbReference>
<protein>
    <recommendedName>
        <fullName evidence="2">guanylate cyclase</fullName>
        <ecNumber evidence="2">4.6.1.2</ecNumber>
    </recommendedName>
</protein>
<comment type="caution">
    <text evidence="14">The sequence shown here is derived from an EMBL/GenBank/DDBJ whole genome shotgun (WGS) entry which is preliminary data.</text>
</comment>
<dbReference type="Gene3D" id="1.10.510.10">
    <property type="entry name" value="Transferase(Phosphotransferase) domain 1"/>
    <property type="match status" value="1"/>
</dbReference>
<dbReference type="PANTHER" id="PTHR11920">
    <property type="entry name" value="GUANYLYL CYCLASE"/>
    <property type="match status" value="1"/>
</dbReference>
<evidence type="ECO:0000256" key="5">
    <source>
        <dbReference type="ARBA" id="ARBA00022741"/>
    </source>
</evidence>
<keyword evidence="15" id="KW-1185">Reference proteome</keyword>
<dbReference type="EC" id="4.6.1.2" evidence="2"/>
<evidence type="ECO:0000256" key="3">
    <source>
        <dbReference type="ARBA" id="ARBA00022692"/>
    </source>
</evidence>
<dbReference type="GO" id="GO:0004672">
    <property type="term" value="F:protein kinase activity"/>
    <property type="evidence" value="ECO:0007669"/>
    <property type="project" value="InterPro"/>
</dbReference>
<reference evidence="14" key="1">
    <citation type="journal article" date="2023" name="Mol. Biol. Evol.">
        <title>Third-Generation Sequencing Reveals the Adaptive Role of the Epigenome in Three Deep-Sea Polychaetes.</title>
        <authorList>
            <person name="Perez M."/>
            <person name="Aroh O."/>
            <person name="Sun Y."/>
            <person name="Lan Y."/>
            <person name="Juniper S.K."/>
            <person name="Young C.R."/>
            <person name="Angers B."/>
            <person name="Qian P.Y."/>
        </authorList>
    </citation>
    <scope>NUCLEOTIDE SEQUENCE</scope>
    <source>
        <strain evidence="14">P08H-3</strain>
    </source>
</reference>
<dbReference type="GO" id="GO:0004383">
    <property type="term" value="F:guanylate cyclase activity"/>
    <property type="evidence" value="ECO:0007669"/>
    <property type="project" value="UniProtKB-EC"/>
</dbReference>
<gene>
    <name evidence="14" type="ORF">LSH36_521g01011</name>
</gene>
<keyword evidence="11" id="KW-0456">Lyase</keyword>